<gene>
    <name evidence="2" type="ORF">LWI28_008620</name>
</gene>
<dbReference type="Proteomes" id="UP001064489">
    <property type="component" value="Chromosome 11"/>
</dbReference>
<feature type="region of interest" description="Disordered" evidence="1">
    <location>
        <begin position="1"/>
        <end position="20"/>
    </location>
</feature>
<dbReference type="AlphaFoldDB" id="A0AAD5I645"/>
<evidence type="ECO:0000256" key="1">
    <source>
        <dbReference type="SAM" id="MobiDB-lite"/>
    </source>
</evidence>
<accession>A0AAD5I645</accession>
<reference evidence="2" key="1">
    <citation type="journal article" date="2022" name="Plant J.">
        <title>Strategies of tolerance reflected in two North American maple genomes.</title>
        <authorList>
            <person name="McEvoy S.L."/>
            <person name="Sezen U.U."/>
            <person name="Trouern-Trend A."/>
            <person name="McMahon S.M."/>
            <person name="Schaberg P.G."/>
            <person name="Yang J."/>
            <person name="Wegrzyn J.L."/>
            <person name="Swenson N.G."/>
        </authorList>
    </citation>
    <scope>NUCLEOTIDE SEQUENCE</scope>
    <source>
        <strain evidence="2">91603</strain>
    </source>
</reference>
<dbReference type="EMBL" id="JAJSOW010000108">
    <property type="protein sequence ID" value="KAI9153268.1"/>
    <property type="molecule type" value="Genomic_DNA"/>
</dbReference>
<feature type="compositionally biased region" description="Basic and acidic residues" evidence="1">
    <location>
        <begin position="81"/>
        <end position="90"/>
    </location>
</feature>
<comment type="caution">
    <text evidence="2">The sequence shown here is derived from an EMBL/GenBank/DDBJ whole genome shotgun (WGS) entry which is preliminary data.</text>
</comment>
<sequence length="110" mass="11550">MPQMPIASRQAPNAAGRLPPVIAPVDCLSPLVMSLFWSIARGSPGQVQKQASVAHAVRPPQVAPPPPPPPPPPIVSARSQLRVDKDKDVGPTDLPSSSPSRDNSQDEVLS</sequence>
<organism evidence="2 3">
    <name type="scientific">Acer negundo</name>
    <name type="common">Box elder</name>
    <dbReference type="NCBI Taxonomy" id="4023"/>
    <lineage>
        <taxon>Eukaryota</taxon>
        <taxon>Viridiplantae</taxon>
        <taxon>Streptophyta</taxon>
        <taxon>Embryophyta</taxon>
        <taxon>Tracheophyta</taxon>
        <taxon>Spermatophyta</taxon>
        <taxon>Magnoliopsida</taxon>
        <taxon>eudicotyledons</taxon>
        <taxon>Gunneridae</taxon>
        <taxon>Pentapetalae</taxon>
        <taxon>rosids</taxon>
        <taxon>malvids</taxon>
        <taxon>Sapindales</taxon>
        <taxon>Sapindaceae</taxon>
        <taxon>Hippocastanoideae</taxon>
        <taxon>Acereae</taxon>
        <taxon>Acer</taxon>
    </lineage>
</organism>
<protein>
    <submittedName>
        <fullName evidence="2">Uncharacterized protein</fullName>
    </submittedName>
</protein>
<reference evidence="2" key="2">
    <citation type="submission" date="2023-02" db="EMBL/GenBank/DDBJ databases">
        <authorList>
            <person name="Swenson N.G."/>
            <person name="Wegrzyn J.L."/>
            <person name="Mcevoy S.L."/>
        </authorList>
    </citation>
    <scope>NUCLEOTIDE SEQUENCE</scope>
    <source>
        <strain evidence="2">91603</strain>
        <tissue evidence="2">Leaf</tissue>
    </source>
</reference>
<feature type="region of interest" description="Disordered" evidence="1">
    <location>
        <begin position="44"/>
        <end position="110"/>
    </location>
</feature>
<proteinExistence type="predicted"/>
<evidence type="ECO:0000313" key="2">
    <source>
        <dbReference type="EMBL" id="KAI9153268.1"/>
    </source>
</evidence>
<feature type="compositionally biased region" description="Pro residues" evidence="1">
    <location>
        <begin position="61"/>
        <end position="74"/>
    </location>
</feature>
<name>A0AAD5I645_ACENE</name>
<keyword evidence="3" id="KW-1185">Reference proteome</keyword>
<evidence type="ECO:0000313" key="3">
    <source>
        <dbReference type="Proteomes" id="UP001064489"/>
    </source>
</evidence>